<sequence length="675" mass="72444">MPSSRRKILGHVVTDLSSKMNRTKKLGADIMETPLNRCLNTIDITLLGVGHMVGAGIYVLTGTVAKEIAGPGIVLSFLLAGMTSLLAALCYAEFGTRIPKAGSAYVYTYISVGEFWAFVIGWNIILEHMIGMYFNNIIISKIKLKLIVTSVARAWSGYVDSLAGFAISNATVSAVGEMHEQLLGRYPDFLAFAVCIVYSCLLGIGVKGSAMFNSLFTIVNLSVMILVICGGFYYAKIENWTAGKGFLPFGFSGVLAGAATCFYAFVGFDSIATSGEEAKNPSVSIPIATIVSMSLVTLGYILVSAALTLMEPYYDISATAALPEAFSHIGHNWAKYVVSIGALCGMTTTLFGSLFSLPRCMYAMAADGLLFSFLGSVNQKTQVPLINLAVSGLSSALIALVFDLEKLVEFMSIGTLLAYTIVSASVIILRYRPPTPEEAAVFGAGSIATDDSSQSGAELASPQSDMMELATAGRLKPNFHWLSPVIGNCEPGGAVSGAVFVFTCFSTALCIQLQFSSQELQTGVWWTVLLAAFFIICLAGCLLVIVAHEQNTIGLRFKVPLVPLIPALSIFCNVELMIHLQALTWVRFIVWMALGLLVYFLYGIHHSKESDPVSSYSILMTSSEAGKGKWGSMHSTGPVPILSPSQEKPAPSEKPTKEISNDDNRPIVDEEEIPQ</sequence>
<dbReference type="Pfam" id="PF13520">
    <property type="entry name" value="AA_permease_2"/>
    <property type="match status" value="1"/>
</dbReference>
<dbReference type="FunFam" id="1.20.1740.10:FF:000010">
    <property type="entry name" value="probable cationic amino acid transporter"/>
    <property type="match status" value="1"/>
</dbReference>
<feature type="transmembrane region" description="Helical" evidence="7">
    <location>
        <begin position="523"/>
        <end position="547"/>
    </location>
</feature>
<dbReference type="Pfam" id="PF13906">
    <property type="entry name" value="AA_permease_C"/>
    <property type="match status" value="1"/>
</dbReference>
<feature type="transmembrane region" description="Helical" evidence="7">
    <location>
        <begin position="246"/>
        <end position="265"/>
    </location>
</feature>
<dbReference type="PANTHER" id="PTHR43243:SF4">
    <property type="entry name" value="CATIONIC AMINO ACID TRANSPORTER 4"/>
    <property type="match status" value="1"/>
</dbReference>
<feature type="transmembrane region" description="Helical" evidence="7">
    <location>
        <begin position="73"/>
        <end position="92"/>
    </location>
</feature>
<evidence type="ECO:0000256" key="7">
    <source>
        <dbReference type="SAM" id="Phobius"/>
    </source>
</evidence>
<keyword evidence="4 7" id="KW-1133">Transmembrane helix</keyword>
<feature type="transmembrane region" description="Helical" evidence="7">
    <location>
        <begin position="410"/>
        <end position="429"/>
    </location>
</feature>
<evidence type="ECO:0000256" key="5">
    <source>
        <dbReference type="ARBA" id="ARBA00023136"/>
    </source>
</evidence>
<dbReference type="Gene3D" id="1.20.1740.10">
    <property type="entry name" value="Amino acid/polyamine transporter I"/>
    <property type="match status" value="2"/>
</dbReference>
<dbReference type="AlphaFoldDB" id="A0AAD7ZAX6"/>
<feature type="transmembrane region" description="Helical" evidence="7">
    <location>
        <begin position="559"/>
        <end position="578"/>
    </location>
</feature>
<evidence type="ECO:0000259" key="8">
    <source>
        <dbReference type="Pfam" id="PF13906"/>
    </source>
</evidence>
<dbReference type="EMBL" id="JASPKZ010009379">
    <property type="protein sequence ID" value="KAJ9577035.1"/>
    <property type="molecule type" value="Genomic_DNA"/>
</dbReference>
<feature type="compositionally biased region" description="Basic and acidic residues" evidence="6">
    <location>
        <begin position="650"/>
        <end position="668"/>
    </location>
</feature>
<keyword evidence="5 7" id="KW-0472">Membrane</keyword>
<keyword evidence="2" id="KW-0813">Transport</keyword>
<feature type="transmembrane region" description="Helical" evidence="7">
    <location>
        <begin position="285"/>
        <end position="309"/>
    </location>
</feature>
<proteinExistence type="predicted"/>
<feature type="transmembrane region" description="Helical" evidence="7">
    <location>
        <begin position="104"/>
        <end position="125"/>
    </location>
</feature>
<evidence type="ECO:0000313" key="9">
    <source>
        <dbReference type="EMBL" id="KAJ9577035.1"/>
    </source>
</evidence>
<dbReference type="InterPro" id="IPR029485">
    <property type="entry name" value="CAT_C"/>
</dbReference>
<evidence type="ECO:0000256" key="1">
    <source>
        <dbReference type="ARBA" id="ARBA00004141"/>
    </source>
</evidence>
<keyword evidence="3 7" id="KW-0812">Transmembrane</keyword>
<dbReference type="PANTHER" id="PTHR43243">
    <property type="entry name" value="INNER MEMBRANE TRANSPORTER YGJI-RELATED"/>
    <property type="match status" value="1"/>
</dbReference>
<feature type="region of interest" description="Disordered" evidence="6">
    <location>
        <begin position="626"/>
        <end position="675"/>
    </location>
</feature>
<evidence type="ECO:0000256" key="2">
    <source>
        <dbReference type="ARBA" id="ARBA00022448"/>
    </source>
</evidence>
<feature type="transmembrane region" description="Helical" evidence="7">
    <location>
        <begin position="41"/>
        <end position="61"/>
    </location>
</feature>
<accession>A0AAD7ZAX6</accession>
<feature type="transmembrane region" description="Helical" evidence="7">
    <location>
        <begin position="584"/>
        <end position="602"/>
    </location>
</feature>
<protein>
    <recommendedName>
        <fullName evidence="8">Cationic amino acid transporter C-terminal domain-containing protein</fullName>
    </recommendedName>
</protein>
<dbReference type="GO" id="GO:0015171">
    <property type="term" value="F:amino acid transmembrane transporter activity"/>
    <property type="evidence" value="ECO:0007669"/>
    <property type="project" value="TreeGrafter"/>
</dbReference>
<evidence type="ECO:0000256" key="6">
    <source>
        <dbReference type="SAM" id="MobiDB-lite"/>
    </source>
</evidence>
<keyword evidence="10" id="KW-1185">Reference proteome</keyword>
<reference evidence="9" key="2">
    <citation type="submission" date="2023-05" db="EMBL/GenBank/DDBJ databases">
        <authorList>
            <person name="Fouks B."/>
        </authorList>
    </citation>
    <scope>NUCLEOTIDE SEQUENCE</scope>
    <source>
        <strain evidence="9">Stay&amp;Tobe</strain>
        <tissue evidence="9">Testes</tissue>
    </source>
</reference>
<comment type="subcellular location">
    <subcellularLocation>
        <location evidence="1">Membrane</location>
        <topology evidence="1">Multi-pass membrane protein</topology>
    </subcellularLocation>
</comment>
<feature type="transmembrane region" description="Helical" evidence="7">
    <location>
        <begin position="336"/>
        <end position="355"/>
    </location>
</feature>
<feature type="transmembrane region" description="Helical" evidence="7">
    <location>
        <begin position="385"/>
        <end position="404"/>
    </location>
</feature>
<feature type="transmembrane region" description="Helical" evidence="7">
    <location>
        <begin position="212"/>
        <end position="234"/>
    </location>
</feature>
<dbReference type="InterPro" id="IPR002293">
    <property type="entry name" value="AA/rel_permease1"/>
</dbReference>
<comment type="caution">
    <text evidence="9">The sequence shown here is derived from an EMBL/GenBank/DDBJ whole genome shotgun (WGS) entry which is preliminary data.</text>
</comment>
<name>A0AAD7ZAX6_DIPPU</name>
<evidence type="ECO:0000313" key="10">
    <source>
        <dbReference type="Proteomes" id="UP001233999"/>
    </source>
</evidence>
<dbReference type="GO" id="GO:0005886">
    <property type="term" value="C:plasma membrane"/>
    <property type="evidence" value="ECO:0007669"/>
    <property type="project" value="TreeGrafter"/>
</dbReference>
<feature type="domain" description="Cationic amino acid transporter C-terminal" evidence="8">
    <location>
        <begin position="557"/>
        <end position="607"/>
    </location>
</feature>
<organism evidence="9 10">
    <name type="scientific">Diploptera punctata</name>
    <name type="common">Pacific beetle cockroach</name>
    <dbReference type="NCBI Taxonomy" id="6984"/>
    <lineage>
        <taxon>Eukaryota</taxon>
        <taxon>Metazoa</taxon>
        <taxon>Ecdysozoa</taxon>
        <taxon>Arthropoda</taxon>
        <taxon>Hexapoda</taxon>
        <taxon>Insecta</taxon>
        <taxon>Pterygota</taxon>
        <taxon>Neoptera</taxon>
        <taxon>Polyneoptera</taxon>
        <taxon>Dictyoptera</taxon>
        <taxon>Blattodea</taxon>
        <taxon>Blaberoidea</taxon>
        <taxon>Blaberidae</taxon>
        <taxon>Diplopterinae</taxon>
        <taxon>Diploptera</taxon>
    </lineage>
</organism>
<dbReference type="Proteomes" id="UP001233999">
    <property type="component" value="Unassembled WGS sequence"/>
</dbReference>
<evidence type="ECO:0000256" key="4">
    <source>
        <dbReference type="ARBA" id="ARBA00022989"/>
    </source>
</evidence>
<feature type="transmembrane region" description="Helical" evidence="7">
    <location>
        <begin position="188"/>
        <end position="206"/>
    </location>
</feature>
<feature type="transmembrane region" description="Helical" evidence="7">
    <location>
        <begin position="498"/>
        <end position="517"/>
    </location>
</feature>
<reference evidence="9" key="1">
    <citation type="journal article" date="2023" name="IScience">
        <title>Live-bearing cockroach genome reveals convergent evolutionary mechanisms linked to viviparity in insects and beyond.</title>
        <authorList>
            <person name="Fouks B."/>
            <person name="Harrison M.C."/>
            <person name="Mikhailova A.A."/>
            <person name="Marchal E."/>
            <person name="English S."/>
            <person name="Carruthers M."/>
            <person name="Jennings E.C."/>
            <person name="Chiamaka E.L."/>
            <person name="Frigard R.A."/>
            <person name="Pippel M."/>
            <person name="Attardo G.M."/>
            <person name="Benoit J.B."/>
            <person name="Bornberg-Bauer E."/>
            <person name="Tobe S.S."/>
        </authorList>
    </citation>
    <scope>NUCLEOTIDE SEQUENCE</scope>
    <source>
        <strain evidence="9">Stay&amp;Tobe</strain>
    </source>
</reference>
<evidence type="ECO:0000256" key="3">
    <source>
        <dbReference type="ARBA" id="ARBA00022692"/>
    </source>
</evidence>
<gene>
    <name evidence="9" type="ORF">L9F63_006383</name>
</gene>